<dbReference type="SMART" id="SM00260">
    <property type="entry name" value="CheW"/>
    <property type="match status" value="1"/>
</dbReference>
<evidence type="ECO:0000256" key="2">
    <source>
        <dbReference type="ARBA" id="ARBA00012438"/>
    </source>
</evidence>
<dbReference type="InterPro" id="IPR008207">
    <property type="entry name" value="Sig_transdc_His_kin_Hpt_dom"/>
</dbReference>
<dbReference type="Pfam" id="PF00072">
    <property type="entry name" value="Response_reg"/>
    <property type="match status" value="1"/>
</dbReference>
<dbReference type="InterPro" id="IPR004105">
    <property type="entry name" value="CheA-like_dim"/>
</dbReference>
<feature type="domain" description="Histidine kinase" evidence="10">
    <location>
        <begin position="1730"/>
        <end position="1982"/>
    </location>
</feature>
<dbReference type="Pfam" id="PF01584">
    <property type="entry name" value="CheW"/>
    <property type="match status" value="1"/>
</dbReference>
<dbReference type="InterPro" id="IPR036890">
    <property type="entry name" value="HATPase_C_sf"/>
</dbReference>
<dbReference type="Gene3D" id="2.30.30.40">
    <property type="entry name" value="SH3 Domains"/>
    <property type="match status" value="1"/>
</dbReference>
<feature type="modified residue" description="4-aspartylphosphate" evidence="8">
    <location>
        <position position="2189"/>
    </location>
</feature>
<reference evidence="14 15" key="1">
    <citation type="submission" date="2024-02" db="EMBL/GenBank/DDBJ databases">
        <title>Lysobacter Genome Sequencing and Mining.</title>
        <authorList>
            <person name="Bierman J."/>
            <person name="Walker M.C."/>
        </authorList>
    </citation>
    <scope>NUCLEOTIDE SEQUENCE [LARGE SCALE GENOMIC DNA]</scope>
    <source>
        <strain evidence="14 15">PB6250</strain>
    </source>
</reference>
<evidence type="ECO:0000256" key="4">
    <source>
        <dbReference type="ARBA" id="ARBA00022679"/>
    </source>
</evidence>
<protein>
    <recommendedName>
        <fullName evidence="2">histidine kinase</fullName>
        <ecNumber evidence="2">2.7.13.3</ecNumber>
    </recommendedName>
</protein>
<keyword evidence="4" id="KW-0808">Transferase</keyword>
<dbReference type="Proteomes" id="UP001387215">
    <property type="component" value="Unassembled WGS sequence"/>
</dbReference>
<keyword evidence="5" id="KW-0418">Kinase</keyword>
<dbReference type="PROSITE" id="PS50894">
    <property type="entry name" value="HPT"/>
    <property type="match status" value="2"/>
</dbReference>
<evidence type="ECO:0000256" key="5">
    <source>
        <dbReference type="ARBA" id="ARBA00022777"/>
    </source>
</evidence>
<feature type="domain" description="HPt" evidence="13">
    <location>
        <begin position="1474"/>
        <end position="1578"/>
    </location>
</feature>
<dbReference type="SUPFAM" id="SSF52172">
    <property type="entry name" value="CheY-like"/>
    <property type="match status" value="1"/>
</dbReference>
<keyword evidence="9" id="KW-0175">Coiled coil</keyword>
<dbReference type="Pfam" id="PF01627">
    <property type="entry name" value="Hpt"/>
    <property type="match status" value="3"/>
</dbReference>
<feature type="modified residue" description="Phosphohistidine" evidence="7">
    <location>
        <position position="1521"/>
    </location>
</feature>
<dbReference type="SUPFAM" id="SSF50341">
    <property type="entry name" value="CheW-like"/>
    <property type="match status" value="1"/>
</dbReference>
<evidence type="ECO:0000259" key="10">
    <source>
        <dbReference type="PROSITE" id="PS50109"/>
    </source>
</evidence>
<feature type="coiled-coil region" evidence="9">
    <location>
        <begin position="1067"/>
        <end position="1427"/>
    </location>
</feature>
<feature type="domain" description="HPt" evidence="13">
    <location>
        <begin position="676"/>
        <end position="783"/>
    </location>
</feature>
<evidence type="ECO:0000256" key="3">
    <source>
        <dbReference type="ARBA" id="ARBA00022553"/>
    </source>
</evidence>
<accession>A0ABU8D6D5</accession>
<keyword evidence="3 8" id="KW-0597">Phosphoprotein</keyword>
<dbReference type="SUPFAM" id="SSF55874">
    <property type="entry name" value="ATPase domain of HSP90 chaperone/DNA topoisomerase II/histidine kinase"/>
    <property type="match status" value="1"/>
</dbReference>
<dbReference type="EC" id="2.7.13.3" evidence="2"/>
<evidence type="ECO:0000256" key="7">
    <source>
        <dbReference type="PROSITE-ProRule" id="PRU00110"/>
    </source>
</evidence>
<dbReference type="SUPFAM" id="SSF47226">
    <property type="entry name" value="Histidine-containing phosphotransfer domain, HPT domain"/>
    <property type="match status" value="5"/>
</dbReference>
<evidence type="ECO:0000256" key="6">
    <source>
        <dbReference type="ARBA" id="ARBA00023012"/>
    </source>
</evidence>
<dbReference type="PRINTS" id="PR00344">
    <property type="entry name" value="BCTRLSENSOR"/>
</dbReference>
<dbReference type="InterPro" id="IPR003594">
    <property type="entry name" value="HATPase_dom"/>
</dbReference>
<dbReference type="InterPro" id="IPR051315">
    <property type="entry name" value="Bact_Chemotaxis_CheA"/>
</dbReference>
<dbReference type="Pfam" id="PF02518">
    <property type="entry name" value="HATPase_c"/>
    <property type="match status" value="1"/>
</dbReference>
<dbReference type="PROSITE" id="PS50851">
    <property type="entry name" value="CHEW"/>
    <property type="match status" value="1"/>
</dbReference>
<dbReference type="Gene3D" id="3.30.565.10">
    <property type="entry name" value="Histidine kinase-like ATPase, C-terminal domain"/>
    <property type="match status" value="1"/>
</dbReference>
<comment type="catalytic activity">
    <reaction evidence="1">
        <text>ATP + protein L-histidine = ADP + protein N-phospho-L-histidine.</text>
        <dbReference type="EC" id="2.7.13.3"/>
    </reaction>
</comment>
<feature type="domain" description="Response regulatory" evidence="11">
    <location>
        <begin position="2140"/>
        <end position="2256"/>
    </location>
</feature>
<evidence type="ECO:0000259" key="11">
    <source>
        <dbReference type="PROSITE" id="PS50110"/>
    </source>
</evidence>
<dbReference type="SMART" id="SM00387">
    <property type="entry name" value="HATPase_c"/>
    <property type="match status" value="1"/>
</dbReference>
<organism evidence="14 15">
    <name type="scientific">Lysobacter firmicutimachus</name>
    <dbReference type="NCBI Taxonomy" id="1792846"/>
    <lineage>
        <taxon>Bacteria</taxon>
        <taxon>Pseudomonadati</taxon>
        <taxon>Pseudomonadota</taxon>
        <taxon>Gammaproteobacteria</taxon>
        <taxon>Lysobacterales</taxon>
        <taxon>Lysobacteraceae</taxon>
        <taxon>Lysobacter</taxon>
    </lineage>
</organism>
<keyword evidence="15" id="KW-1185">Reference proteome</keyword>
<dbReference type="InterPro" id="IPR005467">
    <property type="entry name" value="His_kinase_dom"/>
</dbReference>
<dbReference type="PANTHER" id="PTHR43395">
    <property type="entry name" value="SENSOR HISTIDINE KINASE CHEA"/>
    <property type="match status" value="1"/>
</dbReference>
<dbReference type="SMART" id="SM01231">
    <property type="entry name" value="H-kinase_dim"/>
    <property type="match status" value="1"/>
</dbReference>
<keyword evidence="6" id="KW-0902">Two-component regulatory system</keyword>
<dbReference type="Gene3D" id="3.40.50.2300">
    <property type="match status" value="1"/>
</dbReference>
<dbReference type="InterPro" id="IPR036641">
    <property type="entry name" value="HPT_dom_sf"/>
</dbReference>
<evidence type="ECO:0000259" key="13">
    <source>
        <dbReference type="PROSITE" id="PS50894"/>
    </source>
</evidence>
<evidence type="ECO:0000256" key="9">
    <source>
        <dbReference type="SAM" id="Coils"/>
    </source>
</evidence>
<dbReference type="Gene3D" id="1.20.120.160">
    <property type="entry name" value="HPT domain"/>
    <property type="match status" value="4"/>
</dbReference>
<dbReference type="PANTHER" id="PTHR43395:SF8">
    <property type="entry name" value="HISTIDINE KINASE"/>
    <property type="match status" value="1"/>
</dbReference>
<proteinExistence type="predicted"/>
<evidence type="ECO:0000256" key="1">
    <source>
        <dbReference type="ARBA" id="ARBA00000085"/>
    </source>
</evidence>
<dbReference type="CDD" id="cd17546">
    <property type="entry name" value="REC_hyHK_CKI1_RcsC-like"/>
    <property type="match status" value="1"/>
</dbReference>
<dbReference type="CDD" id="cd00088">
    <property type="entry name" value="HPT"/>
    <property type="match status" value="2"/>
</dbReference>
<feature type="domain" description="CheW-like" evidence="12">
    <location>
        <begin position="1984"/>
        <end position="2117"/>
    </location>
</feature>
<dbReference type="SMART" id="SM00073">
    <property type="entry name" value="HPT"/>
    <property type="match status" value="2"/>
</dbReference>
<evidence type="ECO:0000256" key="8">
    <source>
        <dbReference type="PROSITE-ProRule" id="PRU00169"/>
    </source>
</evidence>
<comment type="caution">
    <text evidence="14">The sequence shown here is derived from an EMBL/GenBank/DDBJ whole genome shotgun (WGS) entry which is preliminary data.</text>
</comment>
<evidence type="ECO:0000259" key="12">
    <source>
        <dbReference type="PROSITE" id="PS50851"/>
    </source>
</evidence>
<dbReference type="EMBL" id="JBANDL010000002">
    <property type="protein sequence ID" value="MEI2456527.1"/>
    <property type="molecule type" value="Genomic_DNA"/>
</dbReference>
<gene>
    <name evidence="14" type="ORF">V2J18_17845</name>
</gene>
<dbReference type="InterPro" id="IPR002545">
    <property type="entry name" value="CheW-lke_dom"/>
</dbReference>
<dbReference type="InterPro" id="IPR011006">
    <property type="entry name" value="CheY-like_superfamily"/>
</dbReference>
<dbReference type="InterPro" id="IPR001789">
    <property type="entry name" value="Sig_transdc_resp-reg_receiver"/>
</dbReference>
<sequence>MTALREAIDTTTLGWIKPELDETLRQARQEIEAFAEEPGDASRMRVCANHLHQVHGTLRMVELYAPAMVAEEMERLAIALQQGQVADRDEACAALMRGVVLLPDYLERLQGGHRDIPIVLLPLLNELRATRGESGLNESVLFAPNLDRPLPAHLPPPLPVAAAAGRNASAPHLAALRDALNAWPEEGAPGNPNQLASAIDGLLADVVLEPVRRMLWVASSVAHAVRDGALEPTRALRQAFGGVEREARQLLSDDGFSAPRGEPAAEPTRQLLYHVAHSDGRHPALDDLRQTFELAAHLPSESELEHARGSLSGRNRALLDTVAAAIKEDLLRVKDALDLHLRTNQTDPAELRPQVEALARVSDTLGMMGLGMARTVVLQQRDAMNEIVEGRRAADEGTLLDVAGALLYVDASLDDQVTRLGLPEERGDEDLLAGEARKVLDVVAREAIANFGDARQAFVAFVETKWDHEELNEVPRVLDEVAGALRMIELPLAADYLTGIKRYTEVELIGRRRVPSGQQLDTLADALASLEYYLEALREQRPNRDDILDIARQSLEALRYWPLPDVVRVEPAPADVAPAAAAQDAVAEAAPEVGATDDNVRTESIIAEAASAADAVEFVAGDTAEQQDEVASQAASVEAAAEAVAETPAPVEAGAVDSIADPVPAATAVYGGFEQVDDIDDEVREIFLEEFEEEIGNLDQLLPAWREAPEDLARVQPVRRVFHTLKGSGRLVGAKTLGEFSWKIENLLNRVREHGRASSPEVIDLVTHARNALPGFYAALRNEAPLSVDVAGLEAHADLLASGEEAFYQPPQPSAVAAAEPEPVVEAAATPKPIVDGPYVPAAVDPVLLEILDGEVAGHLVTIEAWLNASQAQPQRASDALQRSIHTLNGAFAMTEVPVITDVTGPTEAYVKRLLASGAPASAEGVAALGAVAEAIRITVQALKSPSPHVPMFVGLPERIEALRDSLPDARAPIVVDDEADAAAETMADSAAPSELTSVHDLSAFGEDAPAELPAEAAPYESIESGTVAGIDLDLDDSALEIGLDRLPGEFDPITARALGLVGGSSIAAAEAQRAEAERQLAERLEAERLAAERAEAERLEAERLAAERAEAERLEAERLAAERAEAERLEAERLAAERAEAERLEAERLAAERAEAERLEAERLAAERLEAERLAAERAEAERLEAERLAAERAEAERLEAERLAAERAEAERLEAERLAAECAEAERLETERLAAERAEAERLEAERLAAERAEAERLEAERLAAERAEAERLEAERLAAERAEAERLEAERLAAERAEAERLEAERLAAERAEAERLEAERLEAERLAEEERLEYERLEAEYAAEAQRAEQARLDAERIAVEQAEAERLAAEQAEAERLDAERIAAEQAEAERLEAERLAAEQAEAERLEYERLEAEYAQAEAPAQDQVAAEETIDAATAVPAAAAPGSSLSTALLAAFDADPDPDEALDLSELDPELVDIFVEEGGDLLDHSDGLLAQLRETPSEREPLVGLQRDLHTLKGGARMAGIMAVGELGHVMESLLESVVDHRTELGRDGIVLLERGFDRLHAMVTRVGARRALAMPATLIAAFDARSRGEALPMLAAAAAAAEPTRTSAPPAQPAQAAVDGGLKPLSAPISEAPLVDEDDIGVRTPQEQVRIRADLLDRLVNYAGEVAIYRARLEQQLGAFRGAIAEMAQTNLRMRDQLRRLEIETEAQIIARYQREGEAGDQAFDPLELDRFSTLQQLSRALTESAADQTSLQNTLDDLTRQYETLLLQQSRVSSELQEGLMRTRMVPFDTLLPRLRRVVRQASSELGKQVALKLEGTQGELDRNVLERMTAPLEHMLRNAVAHGLERPEQRRAAGKADEGTVRIAVRREGSEVVLEVADDGAGLDRAAIRRRGEERGLIRSDAALSDADLDALILEPGFSTADEVSRLAGRGVGMDVVASEVRQLGGTLDIHSRPGLGVHFTLRLPQTLAVTQAVFVRIGDTTFAVPIASVRGVGRLSRELLEQGDVAYRYGGEDYPVHDLGLLVGHAPAKAEGQLQMPLLLIRSGDLRAAVSVDQVVGNREIVVKPVGPQVASVPGIFGATIMGDGRVVVILDVAPLVRRRTVLLQDFAQVAAPPPAPAEQRRVPLVMVVDDSVTMRKVTGRVLERHNFEVMTAKDGVDALERMAERVPDLMLLDIEMPRMDGYELATQMKADARMREVPIVMITSRTGEKHRQRAFEIGVERYLGKPYQEPELIRNVYELLGITRSHG</sequence>
<dbReference type="InterPro" id="IPR036061">
    <property type="entry name" value="CheW-like_dom_sf"/>
</dbReference>
<dbReference type="PROSITE" id="PS50110">
    <property type="entry name" value="RESPONSE_REGULATORY"/>
    <property type="match status" value="1"/>
</dbReference>
<dbReference type="InterPro" id="IPR004358">
    <property type="entry name" value="Sig_transdc_His_kin-like_C"/>
</dbReference>
<dbReference type="PROSITE" id="PS50109">
    <property type="entry name" value="HIS_KIN"/>
    <property type="match status" value="1"/>
</dbReference>
<dbReference type="SMART" id="SM00448">
    <property type="entry name" value="REC"/>
    <property type="match status" value="1"/>
</dbReference>
<evidence type="ECO:0000313" key="14">
    <source>
        <dbReference type="EMBL" id="MEI2456527.1"/>
    </source>
</evidence>
<feature type="modified residue" description="Phosphohistidine" evidence="7">
    <location>
        <position position="723"/>
    </location>
</feature>
<name>A0ABU8D6D5_9GAMM</name>
<evidence type="ECO:0000313" key="15">
    <source>
        <dbReference type="Proteomes" id="UP001387215"/>
    </source>
</evidence>